<evidence type="ECO:0000313" key="2">
    <source>
        <dbReference type="EMBL" id="OAE29652.1"/>
    </source>
</evidence>
<protein>
    <submittedName>
        <fullName evidence="2">Uncharacterized protein</fullName>
    </submittedName>
</protein>
<feature type="region of interest" description="Disordered" evidence="1">
    <location>
        <begin position="455"/>
        <end position="496"/>
    </location>
</feature>
<dbReference type="EMBL" id="LVLJ01001434">
    <property type="protein sequence ID" value="OAE29652.1"/>
    <property type="molecule type" value="Genomic_DNA"/>
</dbReference>
<dbReference type="AlphaFoldDB" id="A0A176WB90"/>
<evidence type="ECO:0000313" key="3">
    <source>
        <dbReference type="Proteomes" id="UP000077202"/>
    </source>
</evidence>
<dbReference type="Proteomes" id="UP000077202">
    <property type="component" value="Unassembled WGS sequence"/>
</dbReference>
<feature type="compositionally biased region" description="Low complexity" evidence="1">
    <location>
        <begin position="455"/>
        <end position="468"/>
    </location>
</feature>
<feature type="compositionally biased region" description="Low complexity" evidence="1">
    <location>
        <begin position="306"/>
        <end position="317"/>
    </location>
</feature>
<proteinExistence type="predicted"/>
<organism evidence="2 3">
    <name type="scientific">Marchantia polymorpha subsp. ruderalis</name>
    <dbReference type="NCBI Taxonomy" id="1480154"/>
    <lineage>
        <taxon>Eukaryota</taxon>
        <taxon>Viridiplantae</taxon>
        <taxon>Streptophyta</taxon>
        <taxon>Embryophyta</taxon>
        <taxon>Marchantiophyta</taxon>
        <taxon>Marchantiopsida</taxon>
        <taxon>Marchantiidae</taxon>
        <taxon>Marchantiales</taxon>
        <taxon>Marchantiaceae</taxon>
        <taxon>Marchantia</taxon>
    </lineage>
</organism>
<gene>
    <name evidence="2" type="ORF">AXG93_509s1040</name>
</gene>
<accession>A0A176WB90</accession>
<keyword evidence="3" id="KW-1185">Reference proteome</keyword>
<feature type="compositionally biased region" description="Polar residues" evidence="1">
    <location>
        <begin position="386"/>
        <end position="411"/>
    </location>
</feature>
<reference evidence="2" key="1">
    <citation type="submission" date="2016-03" db="EMBL/GenBank/DDBJ databases">
        <title>Mechanisms controlling the formation of the plant cell surface in tip-growing cells are functionally conserved among land plants.</title>
        <authorList>
            <person name="Honkanen S."/>
            <person name="Jones V.A."/>
            <person name="Morieri G."/>
            <person name="Champion C."/>
            <person name="Hetherington A.J."/>
            <person name="Kelly S."/>
            <person name="Saint-Marcoux D."/>
            <person name="Proust H."/>
            <person name="Prescott H."/>
            <person name="Dolan L."/>
        </authorList>
    </citation>
    <scope>NUCLEOTIDE SEQUENCE [LARGE SCALE GENOMIC DNA]</scope>
    <source>
        <tissue evidence="2">Whole gametophyte</tissue>
    </source>
</reference>
<evidence type="ECO:0000256" key="1">
    <source>
        <dbReference type="SAM" id="MobiDB-lite"/>
    </source>
</evidence>
<sequence>MARSVVVTRTLDSARCAATSLKKAVVWEPRARETKKEKEENPKRAEESRRRWILMYTLAHEVLMYDSHTNSFYEPAHNALRNIQRELGSQYRLNLAEESASGLIFCYGVRPTSRHRSMTFGLQIWACNPVTGKVHKLPPYVDLESGKHEIHLTPVQVQVHDVSAGSYHLYVTTTPARAPPPGASAEMKIYRYSSEVRDWTRLRCPFPVKMRIASSTALERFQHASASLSMSEAISSTSWRRATTRVQALRRCGGGRDDESSLIRGASWTEAFKRNGELLLVVVERDDEDLHCLGCSIYSLPSLNLDDPSKSSSNSPLLRRRQQQQSARKGLNHASKPAAAPWKQESHSETKNPPLSLTKLASMPADMFLRLHGNPPQECTKDEARSSQFDVCRTSSNSGNRRTPSQQSTASEKTEEGSCRSFLRVFADSSDDHLLFFSVLTGEIARFSLGSKEWTSSSMHDTTTTTASDTHDGRSGRLGDQIPVPNSESWNLTATH</sequence>
<feature type="region of interest" description="Disordered" evidence="1">
    <location>
        <begin position="306"/>
        <end position="357"/>
    </location>
</feature>
<comment type="caution">
    <text evidence="2">The sequence shown here is derived from an EMBL/GenBank/DDBJ whole genome shotgun (WGS) entry which is preliminary data.</text>
</comment>
<feature type="region of interest" description="Disordered" evidence="1">
    <location>
        <begin position="369"/>
        <end position="417"/>
    </location>
</feature>
<name>A0A176WB90_MARPO</name>
<feature type="compositionally biased region" description="Polar residues" evidence="1">
    <location>
        <begin position="484"/>
        <end position="496"/>
    </location>
</feature>